<sequence length="83" mass="9524">MLQETLIPSLFCCAADKYIDNKASHGFYFYTDQARYTLLDEGIKPHFRYSNQCLQAPRRATLFSFAPLKLSTTPKAAVWESLL</sequence>
<dbReference type="EMBL" id="JYDS01000246">
    <property type="protein sequence ID" value="KRZ20253.1"/>
    <property type="molecule type" value="Genomic_DNA"/>
</dbReference>
<comment type="caution">
    <text evidence="1">The sequence shown here is derived from an EMBL/GenBank/DDBJ whole genome shotgun (WGS) entry which is preliminary data.</text>
</comment>
<dbReference type="Proteomes" id="UP000054805">
    <property type="component" value="Unassembled WGS sequence"/>
</dbReference>
<accession>A0A0V1IBM4</accession>
<name>A0A0V1IBM4_TRIPS</name>
<protein>
    <submittedName>
        <fullName evidence="1">Uncharacterized protein</fullName>
    </submittedName>
</protein>
<dbReference type="AlphaFoldDB" id="A0A0V1IBM4"/>
<proteinExistence type="predicted"/>
<evidence type="ECO:0000313" key="1">
    <source>
        <dbReference type="EMBL" id="KRZ20253.1"/>
    </source>
</evidence>
<evidence type="ECO:0000313" key="2">
    <source>
        <dbReference type="Proteomes" id="UP000054805"/>
    </source>
</evidence>
<keyword evidence="2" id="KW-1185">Reference proteome</keyword>
<organism evidence="1 2">
    <name type="scientific">Trichinella pseudospiralis</name>
    <name type="common">Parasitic roundworm</name>
    <dbReference type="NCBI Taxonomy" id="6337"/>
    <lineage>
        <taxon>Eukaryota</taxon>
        <taxon>Metazoa</taxon>
        <taxon>Ecdysozoa</taxon>
        <taxon>Nematoda</taxon>
        <taxon>Enoplea</taxon>
        <taxon>Dorylaimia</taxon>
        <taxon>Trichinellida</taxon>
        <taxon>Trichinellidae</taxon>
        <taxon>Trichinella</taxon>
    </lineage>
</organism>
<gene>
    <name evidence="1" type="ORF">T4B_7932</name>
</gene>
<reference evidence="1 2" key="1">
    <citation type="submission" date="2015-01" db="EMBL/GenBank/DDBJ databases">
        <title>Evolution of Trichinella species and genotypes.</title>
        <authorList>
            <person name="Korhonen P.K."/>
            <person name="Edoardo P."/>
            <person name="Giuseppe L.R."/>
            <person name="Gasser R.B."/>
        </authorList>
    </citation>
    <scope>NUCLEOTIDE SEQUENCE [LARGE SCALE GENOMIC DNA]</scope>
    <source>
        <strain evidence="1">ISS588</strain>
    </source>
</reference>